<evidence type="ECO:0000313" key="1">
    <source>
        <dbReference type="EMBL" id="SVB66352.1"/>
    </source>
</evidence>
<reference evidence="1" key="1">
    <citation type="submission" date="2018-05" db="EMBL/GenBank/DDBJ databases">
        <authorList>
            <person name="Lanie J.A."/>
            <person name="Ng W.-L."/>
            <person name="Kazmierczak K.M."/>
            <person name="Andrzejewski T.M."/>
            <person name="Davidsen T.M."/>
            <person name="Wayne K.J."/>
            <person name="Tettelin H."/>
            <person name="Glass J.I."/>
            <person name="Rusch D."/>
            <person name="Podicherti R."/>
            <person name="Tsui H.-C.T."/>
            <person name="Winkler M.E."/>
        </authorList>
    </citation>
    <scope>NUCLEOTIDE SEQUENCE</scope>
</reference>
<proteinExistence type="predicted"/>
<name>A0A382FUT4_9ZZZZ</name>
<protein>
    <submittedName>
        <fullName evidence="1">Uncharacterized protein</fullName>
    </submittedName>
</protein>
<dbReference type="EMBL" id="UINC01051782">
    <property type="protein sequence ID" value="SVB66352.1"/>
    <property type="molecule type" value="Genomic_DNA"/>
</dbReference>
<sequence>MNPTGKPKKKKREVFNVSDQCFHKFRHGKTKFERWSRYLDLEDASQKKIYDWAKRHHNGTIILQNSVTGQVRGIRYNRTGGGQWGKITRLKEQVLETNKKFTVK</sequence>
<dbReference type="AlphaFoldDB" id="A0A382FUT4"/>
<accession>A0A382FUT4</accession>
<gene>
    <name evidence="1" type="ORF">METZ01_LOCUS219206</name>
</gene>
<organism evidence="1">
    <name type="scientific">marine metagenome</name>
    <dbReference type="NCBI Taxonomy" id="408172"/>
    <lineage>
        <taxon>unclassified sequences</taxon>
        <taxon>metagenomes</taxon>
        <taxon>ecological metagenomes</taxon>
    </lineage>
</organism>